<feature type="domain" description="HTH cro/C1-type" evidence="1">
    <location>
        <begin position="15"/>
        <end position="70"/>
    </location>
</feature>
<name>A0ABX4YK14_9LEPT</name>
<sequence length="72" mass="8025">MDLEESGNRAAGVIMKILRERRNLTPEEFSNKLEGVSVDQITDIESGILPMPSEIARQVSNLLDVPISLFLK</sequence>
<comment type="caution">
    <text evidence="2">The sequence shown here is derived from an EMBL/GenBank/DDBJ whole genome shotgun (WGS) entry which is preliminary data.</text>
</comment>
<dbReference type="Gene3D" id="1.10.260.40">
    <property type="entry name" value="lambda repressor-like DNA-binding domains"/>
    <property type="match status" value="1"/>
</dbReference>
<keyword evidence="3" id="KW-1185">Reference proteome</keyword>
<organism evidence="2 3">
    <name type="scientific">Leptospira inadai serovar Lyme</name>
    <dbReference type="NCBI Taxonomy" id="293084"/>
    <lineage>
        <taxon>Bacteria</taxon>
        <taxon>Pseudomonadati</taxon>
        <taxon>Spirochaetota</taxon>
        <taxon>Spirochaetia</taxon>
        <taxon>Leptospirales</taxon>
        <taxon>Leptospiraceae</taxon>
        <taxon>Leptospira</taxon>
    </lineage>
</organism>
<proteinExistence type="predicted"/>
<dbReference type="SMART" id="SM00530">
    <property type="entry name" value="HTH_XRE"/>
    <property type="match status" value="1"/>
</dbReference>
<gene>
    <name evidence="2" type="ORF">BES34_008260</name>
</gene>
<dbReference type="Proteomes" id="UP000094669">
    <property type="component" value="Unassembled WGS sequence"/>
</dbReference>
<evidence type="ECO:0000259" key="1">
    <source>
        <dbReference type="PROSITE" id="PS50943"/>
    </source>
</evidence>
<dbReference type="InterPro" id="IPR001387">
    <property type="entry name" value="Cro/C1-type_HTH"/>
</dbReference>
<evidence type="ECO:0000313" key="2">
    <source>
        <dbReference type="EMBL" id="PNV75608.1"/>
    </source>
</evidence>
<dbReference type="SUPFAM" id="SSF47413">
    <property type="entry name" value="lambda repressor-like DNA-binding domains"/>
    <property type="match status" value="1"/>
</dbReference>
<evidence type="ECO:0000313" key="3">
    <source>
        <dbReference type="Proteomes" id="UP000094669"/>
    </source>
</evidence>
<dbReference type="EMBL" id="MCRM02000006">
    <property type="protein sequence ID" value="PNV75608.1"/>
    <property type="molecule type" value="Genomic_DNA"/>
</dbReference>
<accession>A0ABX4YK14</accession>
<dbReference type="PROSITE" id="PS50943">
    <property type="entry name" value="HTH_CROC1"/>
    <property type="match status" value="1"/>
</dbReference>
<dbReference type="CDD" id="cd00093">
    <property type="entry name" value="HTH_XRE"/>
    <property type="match status" value="1"/>
</dbReference>
<reference evidence="2" key="1">
    <citation type="submission" date="2018-01" db="EMBL/GenBank/DDBJ databases">
        <title>Genomic characterization of Leptospira inadai serogroup Lyme isolated from captured rat in Brazil and comparative analysis with human reference strain.</title>
        <authorList>
            <person name="Moreno L.Z."/>
            <person name="Loureiro A.P."/>
            <person name="Miraglia F."/>
            <person name="Kremer F.S."/>
            <person name="Eslabao M.R."/>
            <person name="Dellagostin O.A."/>
            <person name="Lilenbaum W."/>
            <person name="Moreno A.M."/>
        </authorList>
    </citation>
    <scope>NUCLEOTIDE SEQUENCE [LARGE SCALE GENOMIC DNA]</scope>
    <source>
        <strain evidence="2">M34/99</strain>
    </source>
</reference>
<protein>
    <submittedName>
        <fullName evidence="2">XRE family transcriptional regulator</fullName>
    </submittedName>
</protein>
<dbReference type="InterPro" id="IPR010982">
    <property type="entry name" value="Lambda_DNA-bd_dom_sf"/>
</dbReference>
<dbReference type="Pfam" id="PF01381">
    <property type="entry name" value="HTH_3"/>
    <property type="match status" value="1"/>
</dbReference>